<keyword evidence="2" id="KW-0813">Transport</keyword>
<keyword evidence="7 8" id="KW-0472">Membrane</keyword>
<comment type="caution">
    <text evidence="10">The sequence shown here is derived from an EMBL/GenBank/DDBJ whole genome shotgun (WGS) entry which is preliminary data.</text>
</comment>
<keyword evidence="5 8" id="KW-0812">Transmembrane</keyword>
<keyword evidence="6 8" id="KW-1133">Transmembrane helix</keyword>
<organism evidence="10 11">
    <name type="scientific">Roseomonas populi</name>
    <dbReference type="NCBI Taxonomy" id="3121582"/>
    <lineage>
        <taxon>Bacteria</taxon>
        <taxon>Pseudomonadati</taxon>
        <taxon>Pseudomonadota</taxon>
        <taxon>Alphaproteobacteria</taxon>
        <taxon>Acetobacterales</taxon>
        <taxon>Roseomonadaceae</taxon>
        <taxon>Roseomonas</taxon>
    </lineage>
</organism>
<dbReference type="NCBIfam" id="NF037955">
    <property type="entry name" value="mfs"/>
    <property type="match status" value="1"/>
</dbReference>
<proteinExistence type="predicted"/>
<dbReference type="InterPro" id="IPR036259">
    <property type="entry name" value="MFS_trans_sf"/>
</dbReference>
<keyword evidence="4" id="KW-0997">Cell inner membrane</keyword>
<feature type="transmembrane region" description="Helical" evidence="8">
    <location>
        <begin position="377"/>
        <end position="395"/>
    </location>
</feature>
<gene>
    <name evidence="10" type="ORF">NRP21_24245</name>
</gene>
<dbReference type="Proteomes" id="UP001524642">
    <property type="component" value="Unassembled WGS sequence"/>
</dbReference>
<reference evidence="10 11" key="1">
    <citation type="submission" date="2022-06" db="EMBL/GenBank/DDBJ databases">
        <title>Roseomonas CN29.</title>
        <authorList>
            <person name="Cheng Y."/>
            <person name="He X."/>
        </authorList>
    </citation>
    <scope>NUCLEOTIDE SEQUENCE [LARGE SCALE GENOMIC DNA]</scope>
    <source>
        <strain evidence="10 11">CN29</strain>
    </source>
</reference>
<name>A0ABT1XAM2_9PROT</name>
<accession>A0ABT1XAM2</accession>
<feature type="transmembrane region" description="Helical" evidence="8">
    <location>
        <begin position="216"/>
        <end position="239"/>
    </location>
</feature>
<feature type="transmembrane region" description="Helical" evidence="8">
    <location>
        <begin position="15"/>
        <end position="37"/>
    </location>
</feature>
<dbReference type="PANTHER" id="PTHR23522">
    <property type="entry name" value="BLL5896 PROTEIN"/>
    <property type="match status" value="1"/>
</dbReference>
<dbReference type="PANTHER" id="PTHR23522:SF10">
    <property type="entry name" value="3-PHENYLPROPIONIC ACID TRANSPORTER-RELATED"/>
    <property type="match status" value="1"/>
</dbReference>
<evidence type="ECO:0000256" key="7">
    <source>
        <dbReference type="ARBA" id="ARBA00023136"/>
    </source>
</evidence>
<evidence type="ECO:0000259" key="9">
    <source>
        <dbReference type="PROSITE" id="PS50850"/>
    </source>
</evidence>
<dbReference type="RefSeq" id="WP_257718820.1">
    <property type="nucleotide sequence ID" value="NZ_JANJOU010000030.1"/>
</dbReference>
<dbReference type="InterPro" id="IPR001958">
    <property type="entry name" value="Tet-R_TetA/multi-R_MdtG-like"/>
</dbReference>
<feature type="transmembrane region" description="Helical" evidence="8">
    <location>
        <begin position="350"/>
        <end position="371"/>
    </location>
</feature>
<evidence type="ECO:0000256" key="6">
    <source>
        <dbReference type="ARBA" id="ARBA00022989"/>
    </source>
</evidence>
<dbReference type="EMBL" id="JANJOU010000030">
    <property type="protein sequence ID" value="MCR0985168.1"/>
    <property type="molecule type" value="Genomic_DNA"/>
</dbReference>
<dbReference type="InterPro" id="IPR020846">
    <property type="entry name" value="MFS_dom"/>
</dbReference>
<dbReference type="PRINTS" id="PR01035">
    <property type="entry name" value="TCRTETA"/>
</dbReference>
<dbReference type="Gene3D" id="1.20.1250.20">
    <property type="entry name" value="MFS general substrate transporter like domains"/>
    <property type="match status" value="2"/>
</dbReference>
<dbReference type="PROSITE" id="PS50850">
    <property type="entry name" value="MFS"/>
    <property type="match status" value="1"/>
</dbReference>
<dbReference type="InterPro" id="IPR026032">
    <property type="entry name" value="HcaT-like"/>
</dbReference>
<feature type="transmembrane region" description="Helical" evidence="8">
    <location>
        <begin position="49"/>
        <end position="68"/>
    </location>
</feature>
<evidence type="ECO:0000313" key="11">
    <source>
        <dbReference type="Proteomes" id="UP001524642"/>
    </source>
</evidence>
<feature type="transmembrane region" description="Helical" evidence="8">
    <location>
        <begin position="174"/>
        <end position="196"/>
    </location>
</feature>
<protein>
    <submittedName>
        <fullName evidence="10">MFS transporter</fullName>
    </submittedName>
</protein>
<evidence type="ECO:0000256" key="8">
    <source>
        <dbReference type="SAM" id="Phobius"/>
    </source>
</evidence>
<feature type="transmembrane region" description="Helical" evidence="8">
    <location>
        <begin position="287"/>
        <end position="309"/>
    </location>
</feature>
<evidence type="ECO:0000313" key="10">
    <source>
        <dbReference type="EMBL" id="MCR0985168.1"/>
    </source>
</evidence>
<feature type="transmembrane region" description="Helical" evidence="8">
    <location>
        <begin position="321"/>
        <end position="338"/>
    </location>
</feature>
<feature type="transmembrane region" description="Helical" evidence="8">
    <location>
        <begin position="80"/>
        <end position="104"/>
    </location>
</feature>
<dbReference type="SUPFAM" id="SSF103473">
    <property type="entry name" value="MFS general substrate transporter"/>
    <property type="match status" value="1"/>
</dbReference>
<feature type="transmembrane region" description="Helical" evidence="8">
    <location>
        <begin position="259"/>
        <end position="280"/>
    </location>
</feature>
<feature type="domain" description="Major facilitator superfamily (MFS) profile" evidence="9">
    <location>
        <begin position="1"/>
        <end position="400"/>
    </location>
</feature>
<evidence type="ECO:0000256" key="2">
    <source>
        <dbReference type="ARBA" id="ARBA00022448"/>
    </source>
</evidence>
<dbReference type="Pfam" id="PF12832">
    <property type="entry name" value="MFS_1_like"/>
    <property type="match status" value="1"/>
</dbReference>
<keyword evidence="3" id="KW-1003">Cell membrane</keyword>
<evidence type="ECO:0000256" key="5">
    <source>
        <dbReference type="ARBA" id="ARBA00022692"/>
    </source>
</evidence>
<evidence type="ECO:0000256" key="3">
    <source>
        <dbReference type="ARBA" id="ARBA00022475"/>
    </source>
</evidence>
<comment type="subcellular location">
    <subcellularLocation>
        <location evidence="1">Cell inner membrane</location>
        <topology evidence="1">Multi-pass membrane protein</topology>
    </subcellularLocation>
</comment>
<keyword evidence="11" id="KW-1185">Reference proteome</keyword>
<sequence length="413" mass="41211">MLRAWRLARPLVDYLFLYIALYAGWGVLSPFLPAVLARQGGSAEEIGTLLAVAMVVRLIAVPAAGLVADRLGAPRLILMVLLLAAAGLSLGYGAAGGFTGLLLVSAAHAAATGPIGPLPDALAVPAAAAPGGRGFSYGWVRGAGAAAFVVGSTLAGLAAAGAGTPNVVLPLNAALFALAAAAVALLPSAGGGAVLAEAAGHPAGPAMTSAGRIRALLRISGIHWLLLAAGLITGSHALYTGFATLHWQAAGLSAGTIGMLWSISVAAEVAVFFLLGPFLLARLGPALLTALAAGAGALRWSVMAVTSWLPAMLLVQPLHGLTFAAQHLAAMAVIARLVPGHLAASAQTVYASLGTGLVSAVLTWASGLLYARWGGQGFWPMALLCAAAVPAALALQAELRRDSDTEEPAARAG</sequence>
<evidence type="ECO:0000256" key="1">
    <source>
        <dbReference type="ARBA" id="ARBA00004429"/>
    </source>
</evidence>
<feature type="transmembrane region" description="Helical" evidence="8">
    <location>
        <begin position="143"/>
        <end position="162"/>
    </location>
</feature>
<evidence type="ECO:0000256" key="4">
    <source>
        <dbReference type="ARBA" id="ARBA00022519"/>
    </source>
</evidence>
<dbReference type="InterPro" id="IPR024989">
    <property type="entry name" value="MFS_assoc_dom"/>
</dbReference>
<dbReference type="PIRSF" id="PIRSF004925">
    <property type="entry name" value="HcaT"/>
    <property type="match status" value="1"/>
</dbReference>